<sequence>MQADRAPLQTYEQAIWRLVQSVVSERFDAAQIDLAVDIVADVFWVADKKVLEDVAKASSGLGLRSAEAPTRCSHIRAYA</sequence>
<evidence type="ECO:0000313" key="1">
    <source>
        <dbReference type="EMBL" id="BAQ71545.1"/>
    </source>
</evidence>
<proteinExistence type="predicted"/>
<dbReference type="PATRIC" id="fig|35806.4.peg.4537"/>
<accession>A0A0D6B9N9</accession>
<keyword evidence="1" id="KW-0614">Plasmid</keyword>
<name>A0A0D6B9N9_RHOSU</name>
<dbReference type="AlphaFoldDB" id="A0A0D6B9N9"/>
<reference evidence="1 2" key="1">
    <citation type="submission" date="2015-02" db="EMBL/GenBank/DDBJ databases">
        <title>Genome sequene of Rhodovulum sulfidophilum DSM 2351.</title>
        <authorList>
            <person name="Nagao N."/>
        </authorList>
    </citation>
    <scope>NUCLEOTIDE SEQUENCE [LARGE SCALE GENOMIC DNA]</scope>
    <source>
        <strain evidence="1 2">DSM 2351</strain>
        <plasmid evidence="2">Plasmid Plasmid1 DNA</plasmid>
    </source>
</reference>
<dbReference type="KEGG" id="rsu:NHU_04432"/>
<gene>
    <name evidence="1" type="ORF">NHU_04432</name>
</gene>
<organism evidence="1 2">
    <name type="scientific">Rhodovulum sulfidophilum</name>
    <name type="common">Rhodobacter sulfidophilus</name>
    <dbReference type="NCBI Taxonomy" id="35806"/>
    <lineage>
        <taxon>Bacteria</taxon>
        <taxon>Pseudomonadati</taxon>
        <taxon>Pseudomonadota</taxon>
        <taxon>Alphaproteobacteria</taxon>
        <taxon>Rhodobacterales</taxon>
        <taxon>Paracoccaceae</taxon>
        <taxon>Rhodovulum</taxon>
    </lineage>
</organism>
<protein>
    <submittedName>
        <fullName evidence="1">Adaptor protein</fullName>
    </submittedName>
</protein>
<geneLocation type="plasmid" evidence="2">
    <name>Plasmid1 DNA</name>
</geneLocation>
<evidence type="ECO:0000313" key="2">
    <source>
        <dbReference type="Proteomes" id="UP000064912"/>
    </source>
</evidence>
<dbReference type="Proteomes" id="UP000064912">
    <property type="component" value="Plasmid Plasmid1"/>
</dbReference>
<dbReference type="EMBL" id="AP014801">
    <property type="protein sequence ID" value="BAQ71545.1"/>
    <property type="molecule type" value="Genomic_DNA"/>
</dbReference>